<name>A0AAV7XAV2_9NEOP</name>
<feature type="signal peptide" evidence="1">
    <location>
        <begin position="1"/>
        <end position="26"/>
    </location>
</feature>
<accession>A0AAV7XAV2</accession>
<gene>
    <name evidence="2" type="ORF">ONE63_001034</name>
</gene>
<comment type="caution">
    <text evidence="2">The sequence shown here is derived from an EMBL/GenBank/DDBJ whole genome shotgun (WGS) entry which is preliminary data.</text>
</comment>
<proteinExistence type="predicted"/>
<dbReference type="AlphaFoldDB" id="A0AAV7XAV2"/>
<dbReference type="Proteomes" id="UP001075354">
    <property type="component" value="Chromosome 10"/>
</dbReference>
<evidence type="ECO:0000256" key="1">
    <source>
        <dbReference type="SAM" id="SignalP"/>
    </source>
</evidence>
<feature type="chain" id="PRO_5043496508" evidence="1">
    <location>
        <begin position="27"/>
        <end position="112"/>
    </location>
</feature>
<keyword evidence="3" id="KW-1185">Reference proteome</keyword>
<evidence type="ECO:0000313" key="2">
    <source>
        <dbReference type="EMBL" id="KAJ1523141.1"/>
    </source>
</evidence>
<dbReference type="EMBL" id="JAPTSV010000010">
    <property type="protein sequence ID" value="KAJ1523141.1"/>
    <property type="molecule type" value="Genomic_DNA"/>
</dbReference>
<sequence>MECDVYGFRLIVLLVNLWFIEWSVSGGDDWTSNSESVWSSGCVAVKWGLGRMLLILVACLRGIVLEEWVLSVTLGIFCGHNLSGKCVSGYPFNTHHISFFFPNTECLQRQSV</sequence>
<organism evidence="2 3">
    <name type="scientific">Megalurothrips usitatus</name>
    <name type="common">bean blossom thrips</name>
    <dbReference type="NCBI Taxonomy" id="439358"/>
    <lineage>
        <taxon>Eukaryota</taxon>
        <taxon>Metazoa</taxon>
        <taxon>Ecdysozoa</taxon>
        <taxon>Arthropoda</taxon>
        <taxon>Hexapoda</taxon>
        <taxon>Insecta</taxon>
        <taxon>Pterygota</taxon>
        <taxon>Neoptera</taxon>
        <taxon>Paraneoptera</taxon>
        <taxon>Thysanoptera</taxon>
        <taxon>Terebrantia</taxon>
        <taxon>Thripoidea</taxon>
        <taxon>Thripidae</taxon>
        <taxon>Megalurothrips</taxon>
    </lineage>
</organism>
<evidence type="ECO:0000313" key="3">
    <source>
        <dbReference type="Proteomes" id="UP001075354"/>
    </source>
</evidence>
<keyword evidence="1" id="KW-0732">Signal</keyword>
<reference evidence="2" key="1">
    <citation type="submission" date="2022-12" db="EMBL/GenBank/DDBJ databases">
        <title>Chromosome-level genome assembly of the bean flower thrips Megalurothrips usitatus.</title>
        <authorList>
            <person name="Ma L."/>
            <person name="Liu Q."/>
            <person name="Li H."/>
            <person name="Cai W."/>
        </authorList>
    </citation>
    <scope>NUCLEOTIDE SEQUENCE</scope>
    <source>
        <strain evidence="2">Cailab_2022a</strain>
    </source>
</reference>
<protein>
    <submittedName>
        <fullName evidence="2">Uncharacterized protein</fullName>
    </submittedName>
</protein>